<protein>
    <recommendedName>
        <fullName evidence="4 5">Large ribosomal subunit protein uL29</fullName>
    </recommendedName>
</protein>
<keyword evidence="3 5" id="KW-0687">Ribonucleoprotein</keyword>
<dbReference type="AlphaFoldDB" id="A0A2G9ZFS5"/>
<dbReference type="InterPro" id="IPR001854">
    <property type="entry name" value="Ribosomal_uL29"/>
</dbReference>
<name>A0A2G9ZFS5_9BACT</name>
<dbReference type="Proteomes" id="UP000230447">
    <property type="component" value="Unassembled WGS sequence"/>
</dbReference>
<evidence type="ECO:0000256" key="1">
    <source>
        <dbReference type="ARBA" id="ARBA00009254"/>
    </source>
</evidence>
<dbReference type="NCBIfam" id="TIGR00012">
    <property type="entry name" value="L29"/>
    <property type="match status" value="1"/>
</dbReference>
<dbReference type="InterPro" id="IPR036049">
    <property type="entry name" value="Ribosomal_uL29_sf"/>
</dbReference>
<reference evidence="6 7" key="1">
    <citation type="submission" date="2017-09" db="EMBL/GenBank/DDBJ databases">
        <title>Depth-based differentiation of microbial function through sediment-hosted aquifers and enrichment of novel symbionts in the deep terrestrial subsurface.</title>
        <authorList>
            <person name="Probst A.J."/>
            <person name="Ladd B."/>
            <person name="Jarett J.K."/>
            <person name="Geller-Mcgrath D.E."/>
            <person name="Sieber C.M."/>
            <person name="Emerson J.B."/>
            <person name="Anantharaman K."/>
            <person name="Thomas B.C."/>
            <person name="Malmstrom R."/>
            <person name="Stieglmeier M."/>
            <person name="Klingl A."/>
            <person name="Woyke T."/>
            <person name="Ryan C.M."/>
            <person name="Banfield J.F."/>
        </authorList>
    </citation>
    <scope>NUCLEOTIDE SEQUENCE [LARGE SCALE GENOMIC DNA]</scope>
    <source>
        <strain evidence="6">CG23_combo_of_CG06-09_8_20_14_all_37_87_8</strain>
    </source>
</reference>
<dbReference type="Pfam" id="PF00831">
    <property type="entry name" value="Ribosomal_L29"/>
    <property type="match status" value="1"/>
</dbReference>
<organism evidence="6 7">
    <name type="scientific">bacterium (Candidatus Gribaldobacteria) CG23_combo_of_CG06-09_8_20_14_all_37_87_8</name>
    <dbReference type="NCBI Taxonomy" id="2014278"/>
    <lineage>
        <taxon>Bacteria</taxon>
        <taxon>Candidatus Gribaldobacteria</taxon>
    </lineage>
</organism>
<gene>
    <name evidence="5 6" type="primary">rpmC</name>
    <name evidence="6" type="ORF">COX24_00420</name>
</gene>
<proteinExistence type="inferred from homology"/>
<dbReference type="GO" id="GO:0003735">
    <property type="term" value="F:structural constituent of ribosome"/>
    <property type="evidence" value="ECO:0007669"/>
    <property type="project" value="InterPro"/>
</dbReference>
<sequence>MKTKQKIKDLQRQTKDDLGFLLLEKRDKLRQFGFDLVSGKVKNISEIRETKKDIARILTLLKI</sequence>
<dbReference type="EMBL" id="PCSB01000009">
    <property type="protein sequence ID" value="PIP32026.1"/>
    <property type="molecule type" value="Genomic_DNA"/>
</dbReference>
<dbReference type="Gene3D" id="1.10.287.310">
    <property type="match status" value="1"/>
</dbReference>
<dbReference type="GO" id="GO:1990904">
    <property type="term" value="C:ribonucleoprotein complex"/>
    <property type="evidence" value="ECO:0007669"/>
    <property type="project" value="UniProtKB-KW"/>
</dbReference>
<evidence type="ECO:0000313" key="6">
    <source>
        <dbReference type="EMBL" id="PIP32026.1"/>
    </source>
</evidence>
<evidence type="ECO:0000256" key="3">
    <source>
        <dbReference type="ARBA" id="ARBA00023274"/>
    </source>
</evidence>
<accession>A0A2G9ZFS5</accession>
<dbReference type="SUPFAM" id="SSF46561">
    <property type="entry name" value="Ribosomal protein L29 (L29p)"/>
    <property type="match status" value="1"/>
</dbReference>
<evidence type="ECO:0000256" key="5">
    <source>
        <dbReference type="HAMAP-Rule" id="MF_00374"/>
    </source>
</evidence>
<dbReference type="HAMAP" id="MF_00374">
    <property type="entry name" value="Ribosomal_uL29"/>
    <property type="match status" value="1"/>
</dbReference>
<dbReference type="GO" id="GO:0006412">
    <property type="term" value="P:translation"/>
    <property type="evidence" value="ECO:0007669"/>
    <property type="project" value="UniProtKB-UniRule"/>
</dbReference>
<keyword evidence="2 5" id="KW-0689">Ribosomal protein</keyword>
<evidence type="ECO:0000256" key="4">
    <source>
        <dbReference type="ARBA" id="ARBA00035204"/>
    </source>
</evidence>
<evidence type="ECO:0000313" key="7">
    <source>
        <dbReference type="Proteomes" id="UP000230447"/>
    </source>
</evidence>
<comment type="caution">
    <text evidence="6">The sequence shown here is derived from an EMBL/GenBank/DDBJ whole genome shotgun (WGS) entry which is preliminary data.</text>
</comment>
<dbReference type="GO" id="GO:0005840">
    <property type="term" value="C:ribosome"/>
    <property type="evidence" value="ECO:0007669"/>
    <property type="project" value="UniProtKB-KW"/>
</dbReference>
<evidence type="ECO:0000256" key="2">
    <source>
        <dbReference type="ARBA" id="ARBA00022980"/>
    </source>
</evidence>
<comment type="similarity">
    <text evidence="1 5">Belongs to the universal ribosomal protein uL29 family.</text>
</comment>